<evidence type="ECO:0000313" key="1">
    <source>
        <dbReference type="EMBL" id="KAB7504563.1"/>
    </source>
</evidence>
<accession>A0A5N5TD13</accession>
<name>A0A5N5TD13_9CRUS</name>
<comment type="caution">
    <text evidence="1">The sequence shown here is derived from an EMBL/GenBank/DDBJ whole genome shotgun (WGS) entry which is preliminary data.</text>
</comment>
<sequence>MKTSEGEGVIYIQYFKCLKVSHPQTWKTDVPSEAADVKEFLYKKPKEKRHFIHEFKPHREDLNTVDEIHDQEHVDNNDITEKHEKGIYKNGPKTSPALSAVALLGFLYFLNLIQASSRNDQYLNSYSPDPSSEGFWSMFGSRIGLVAKIMDFLNDPRPSRVARSSQFEEEREDIDPNMDYANPIDLSEEDKQFLPLYGRSASDNRVKRYAEDEMNIWYSEADPSHHSNEENASGQLIGMVFNLFKHALTS</sequence>
<dbReference type="OrthoDB" id="10572879at2759"/>
<dbReference type="AlphaFoldDB" id="A0A5N5TD13"/>
<dbReference type="EMBL" id="SEYY01002862">
    <property type="protein sequence ID" value="KAB7504563.1"/>
    <property type="molecule type" value="Genomic_DNA"/>
</dbReference>
<keyword evidence="2" id="KW-1185">Reference proteome</keyword>
<organism evidence="1 2">
    <name type="scientific">Armadillidium nasatum</name>
    <dbReference type="NCBI Taxonomy" id="96803"/>
    <lineage>
        <taxon>Eukaryota</taxon>
        <taxon>Metazoa</taxon>
        <taxon>Ecdysozoa</taxon>
        <taxon>Arthropoda</taxon>
        <taxon>Crustacea</taxon>
        <taxon>Multicrustacea</taxon>
        <taxon>Malacostraca</taxon>
        <taxon>Eumalacostraca</taxon>
        <taxon>Peracarida</taxon>
        <taxon>Isopoda</taxon>
        <taxon>Oniscidea</taxon>
        <taxon>Crinocheta</taxon>
        <taxon>Armadillidiidae</taxon>
        <taxon>Armadillidium</taxon>
    </lineage>
</organism>
<gene>
    <name evidence="1" type="ORF">Anas_07507</name>
</gene>
<dbReference type="Proteomes" id="UP000326759">
    <property type="component" value="Unassembled WGS sequence"/>
</dbReference>
<proteinExistence type="predicted"/>
<evidence type="ECO:0000313" key="2">
    <source>
        <dbReference type="Proteomes" id="UP000326759"/>
    </source>
</evidence>
<protein>
    <submittedName>
        <fullName evidence="1">Uncharacterized protein</fullName>
    </submittedName>
</protein>
<reference evidence="1 2" key="1">
    <citation type="journal article" date="2019" name="PLoS Biol.">
        <title>Sex chromosomes control vertical transmission of feminizing Wolbachia symbionts in an isopod.</title>
        <authorList>
            <person name="Becking T."/>
            <person name="Chebbi M.A."/>
            <person name="Giraud I."/>
            <person name="Moumen B."/>
            <person name="Laverre T."/>
            <person name="Caubet Y."/>
            <person name="Peccoud J."/>
            <person name="Gilbert C."/>
            <person name="Cordaux R."/>
        </authorList>
    </citation>
    <scope>NUCLEOTIDE SEQUENCE [LARGE SCALE GENOMIC DNA]</scope>
    <source>
        <strain evidence="1">ANa2</strain>
        <tissue evidence="1">Whole body excluding digestive tract and cuticle</tissue>
    </source>
</reference>